<dbReference type="Gene3D" id="3.30.1330.230">
    <property type="match status" value="1"/>
</dbReference>
<dbReference type="RefSeq" id="WP_069779513.1">
    <property type="nucleotide sequence ID" value="NZ_CP017248.1"/>
</dbReference>
<dbReference type="NCBIfam" id="TIGR03882">
    <property type="entry name" value="cyclo_dehyd_2"/>
    <property type="match status" value="1"/>
</dbReference>
<sequence>MTSGGRRVGFRRHMRVEVVPGEAAYLLSPQGVSALHGDRVQLLAPLLDGTRTLEEVLRGAGSALPALEAGRLLAELGRADLVAYREAAADAPPEALAYWDLAGLDGDAAATAVATTPVQVIGVGGVDAEQVRAACSDSGLVPAAEGRAAGLSLVVCDDYLDPELADLDAWHRERGRPWLLARPDGAQPWVGPVFTPGSGPCWHCLAHRLRAHRAAELPVQRALESDRPLKRPVAELAAGRALGRHTAALEAAKWLAGARHDGQRSLCVLDTLTLRSTHHPVRARPQCPACGDPGLVAARARRPIPLAPRPKATGTGGNHRSLSPERMLERYRHLVSPITGVVSGITRDERLPEGLNCYLSGRNLALSGTTLDQLRGHLRSSSGGKGTTALEAQVGALCEAVERYSGTRQGDEYVLRDTLTGIGPQALHPNDCQLFAERQFTGREEWNARHSAFHRVPAPFRADRPVEWTPVRSLTTGGERWLPTSLLYFTPAGSRDAAEGPWADSNGNAAGSSLEDAVVQGFLELVERDAVALWWYNRTRQPAVCLDAFDDPWVAGLRESCGRLRRELWVLDLTADFGIPVMAAVSRRTDKPAEDIALGFGAHFDPRLALRRALTEMCQLLPVVARADPDGGGYGTSEPDLLDWWTRRTVADQPYLVPDPGESPRTPGSWAYVPSEDLLQDVRTATALTERHGMDLLVLDQTRPDLGLPVVKVIVPGLRHFWARFGPGRLFDVPVELGRRDRPIRYENLNPVLLFY</sequence>
<keyword evidence="3" id="KW-1185">Reference proteome</keyword>
<dbReference type="Gene3D" id="3.30.40.250">
    <property type="match status" value="1"/>
</dbReference>
<feature type="domain" description="YcaO" evidence="1">
    <location>
        <begin position="384"/>
        <end position="756"/>
    </location>
</feature>
<dbReference type="PANTHER" id="PTHR37809">
    <property type="entry name" value="RIBOSOMAL PROTEIN S12 METHYLTHIOTRANSFERASE ACCESSORY FACTOR YCAO"/>
    <property type="match status" value="1"/>
</dbReference>
<proteinExistence type="predicted"/>
<organism evidence="2 3">
    <name type="scientific">Streptomyces fodineus</name>
    <dbReference type="NCBI Taxonomy" id="1904616"/>
    <lineage>
        <taxon>Bacteria</taxon>
        <taxon>Bacillati</taxon>
        <taxon>Actinomycetota</taxon>
        <taxon>Actinomycetes</taxon>
        <taxon>Kitasatosporales</taxon>
        <taxon>Streptomycetaceae</taxon>
        <taxon>Streptomyces</taxon>
    </lineage>
</organism>
<dbReference type="EMBL" id="CP017248">
    <property type="protein sequence ID" value="AOR32928.1"/>
    <property type="molecule type" value="Genomic_DNA"/>
</dbReference>
<reference evidence="3" key="1">
    <citation type="submission" date="2016-09" db="EMBL/GenBank/DDBJ databases">
        <title>Streptomyces puniciscabiei strain:TW1S1 Genome sequencing and assembly.</title>
        <authorList>
            <person name="Kim M.-K."/>
            <person name="Kim S.B."/>
        </authorList>
    </citation>
    <scope>NUCLEOTIDE SEQUENCE [LARGE SCALE GENOMIC DNA]</scope>
    <source>
        <strain evidence="3">TW1S1</strain>
    </source>
</reference>
<dbReference type="Pfam" id="PF02624">
    <property type="entry name" value="YcaO"/>
    <property type="match status" value="1"/>
</dbReference>
<dbReference type="InterPro" id="IPR027624">
    <property type="entry name" value="TOMM_cyclo_SagD"/>
</dbReference>
<dbReference type="NCBIfam" id="TIGR00702">
    <property type="entry name" value="YcaO-type kinase domain"/>
    <property type="match status" value="1"/>
</dbReference>
<name>A0A1D7YBC4_9ACTN</name>
<accession>A0A1D7YBC4</accession>
<dbReference type="PROSITE" id="PS51664">
    <property type="entry name" value="YCAO"/>
    <property type="match status" value="1"/>
</dbReference>
<dbReference type="Gene3D" id="3.90.930.60">
    <property type="match status" value="1"/>
</dbReference>
<dbReference type="AlphaFoldDB" id="A0A1D7YBC4"/>
<evidence type="ECO:0000259" key="1">
    <source>
        <dbReference type="PROSITE" id="PS51664"/>
    </source>
</evidence>
<dbReference type="KEGG" id="spun:BFF78_19325"/>
<dbReference type="Proteomes" id="UP000094960">
    <property type="component" value="Chromosome"/>
</dbReference>
<evidence type="ECO:0000313" key="2">
    <source>
        <dbReference type="EMBL" id="AOR32928.1"/>
    </source>
</evidence>
<dbReference type="Gene3D" id="3.30.160.660">
    <property type="match status" value="1"/>
</dbReference>
<dbReference type="PANTHER" id="PTHR37809:SF1">
    <property type="entry name" value="RIBOSOMAL PROTEIN S12 METHYLTHIOTRANSFERASE ACCESSORY FACTOR YCAO"/>
    <property type="match status" value="1"/>
</dbReference>
<gene>
    <name evidence="2" type="ORF">BFF78_19325</name>
</gene>
<evidence type="ECO:0000313" key="3">
    <source>
        <dbReference type="Proteomes" id="UP000094960"/>
    </source>
</evidence>
<protein>
    <recommendedName>
        <fullName evidence="1">YcaO domain-containing protein</fullName>
    </recommendedName>
</protein>
<dbReference type="InterPro" id="IPR022291">
    <property type="entry name" value="Bacteriocin_synth_cyclodeHase"/>
</dbReference>
<dbReference type="NCBIfam" id="TIGR03604">
    <property type="entry name" value="TOMM_cyclo_SagD"/>
    <property type="match status" value="1"/>
</dbReference>
<dbReference type="Gene3D" id="3.40.50.720">
    <property type="entry name" value="NAD(P)-binding Rossmann-like Domain"/>
    <property type="match status" value="1"/>
</dbReference>
<dbReference type="InterPro" id="IPR003776">
    <property type="entry name" value="YcaO-like_dom"/>
</dbReference>